<gene>
    <name evidence="1" type="ORF">JVT61DRAFT_9946</name>
</gene>
<sequence length="94" mass="10693">MSYFSVLELHKLITSVNKYLIDILQTVHQTLQGVMVYGISANNNFQWVESTPGAEKEHRWLQDKKKEVKGLQGTSTSGVTNATLEIHVDCDDWK</sequence>
<proteinExistence type="predicted"/>
<reference evidence="1" key="1">
    <citation type="submission" date="2021-03" db="EMBL/GenBank/DDBJ databases">
        <title>Evolutionary innovations through gain and loss of genes in the ectomycorrhizal Boletales.</title>
        <authorList>
            <person name="Wu G."/>
            <person name="Miyauchi S."/>
            <person name="Morin E."/>
            <person name="Yang Z.-L."/>
            <person name="Xu J."/>
            <person name="Martin F.M."/>
        </authorList>
    </citation>
    <scope>NUCLEOTIDE SEQUENCE</scope>
    <source>
        <strain evidence="1">BR01</strain>
    </source>
</reference>
<comment type="caution">
    <text evidence="1">The sequence shown here is derived from an EMBL/GenBank/DDBJ whole genome shotgun (WGS) entry which is preliminary data.</text>
</comment>
<dbReference type="EMBL" id="JAGFBS010000039">
    <property type="protein sequence ID" value="KAG6371166.1"/>
    <property type="molecule type" value="Genomic_DNA"/>
</dbReference>
<accession>A0A8I3A5E1</accession>
<name>A0A8I3A5E1_9AGAM</name>
<organism evidence="1 2">
    <name type="scientific">Boletus reticuloceps</name>
    <dbReference type="NCBI Taxonomy" id="495285"/>
    <lineage>
        <taxon>Eukaryota</taxon>
        <taxon>Fungi</taxon>
        <taxon>Dikarya</taxon>
        <taxon>Basidiomycota</taxon>
        <taxon>Agaricomycotina</taxon>
        <taxon>Agaricomycetes</taxon>
        <taxon>Agaricomycetidae</taxon>
        <taxon>Boletales</taxon>
        <taxon>Boletineae</taxon>
        <taxon>Boletaceae</taxon>
        <taxon>Boletoideae</taxon>
        <taxon>Boletus</taxon>
    </lineage>
</organism>
<dbReference type="AlphaFoldDB" id="A0A8I3A5E1"/>
<dbReference type="Proteomes" id="UP000683000">
    <property type="component" value="Unassembled WGS sequence"/>
</dbReference>
<evidence type="ECO:0000313" key="2">
    <source>
        <dbReference type="Proteomes" id="UP000683000"/>
    </source>
</evidence>
<protein>
    <submittedName>
        <fullName evidence="1">Uncharacterized protein</fullName>
    </submittedName>
</protein>
<keyword evidence="2" id="KW-1185">Reference proteome</keyword>
<evidence type="ECO:0000313" key="1">
    <source>
        <dbReference type="EMBL" id="KAG6371166.1"/>
    </source>
</evidence>